<comment type="similarity">
    <text evidence="1">Belongs to the peptidase C40 family.</text>
</comment>
<dbReference type="InterPro" id="IPR000064">
    <property type="entry name" value="NLP_P60_dom"/>
</dbReference>
<dbReference type="PANTHER" id="PTHR47053">
    <property type="entry name" value="MUREIN DD-ENDOPEPTIDASE MEPH-RELATED"/>
    <property type="match status" value="1"/>
</dbReference>
<evidence type="ECO:0000256" key="1">
    <source>
        <dbReference type="ARBA" id="ARBA00007074"/>
    </source>
</evidence>
<keyword evidence="4" id="KW-0788">Thiol protease</keyword>
<dbReference type="SUPFAM" id="SSF54001">
    <property type="entry name" value="Cysteine proteinases"/>
    <property type="match status" value="1"/>
</dbReference>
<evidence type="ECO:0000256" key="3">
    <source>
        <dbReference type="ARBA" id="ARBA00022801"/>
    </source>
</evidence>
<dbReference type="InterPro" id="IPR051202">
    <property type="entry name" value="Peptidase_C40"/>
</dbReference>
<reference evidence="6 7" key="1">
    <citation type="submission" date="2019-03" db="EMBL/GenBank/DDBJ databases">
        <authorList>
            <person name="He R.-H."/>
        </authorList>
    </citation>
    <scope>NUCLEOTIDE SEQUENCE [LARGE SCALE GENOMIC DNA]</scope>
    <source>
        <strain evidence="7">SH 714</strain>
    </source>
</reference>
<proteinExistence type="inferred from homology"/>
<evidence type="ECO:0000259" key="5">
    <source>
        <dbReference type="PROSITE" id="PS51935"/>
    </source>
</evidence>
<protein>
    <submittedName>
        <fullName evidence="6">NlpC/P60 family protein</fullName>
    </submittedName>
</protein>
<evidence type="ECO:0000313" key="7">
    <source>
        <dbReference type="Proteomes" id="UP000297975"/>
    </source>
</evidence>
<dbReference type="Pfam" id="PF00877">
    <property type="entry name" value="NLPC_P60"/>
    <property type="match status" value="1"/>
</dbReference>
<keyword evidence="2" id="KW-0645">Protease</keyword>
<dbReference type="InterPro" id="IPR038765">
    <property type="entry name" value="Papain-like_cys_pep_sf"/>
</dbReference>
<dbReference type="Gene3D" id="3.90.1720.10">
    <property type="entry name" value="endopeptidase domain like (from Nostoc punctiforme)"/>
    <property type="match status" value="1"/>
</dbReference>
<evidence type="ECO:0000256" key="2">
    <source>
        <dbReference type="ARBA" id="ARBA00022670"/>
    </source>
</evidence>
<keyword evidence="7" id="KW-1185">Reference proteome</keyword>
<dbReference type="OrthoDB" id="9813368at2"/>
<dbReference type="InterPro" id="IPR057812">
    <property type="entry name" value="SH3_YKFC_2nd"/>
</dbReference>
<dbReference type="GO" id="GO:0006508">
    <property type="term" value="P:proteolysis"/>
    <property type="evidence" value="ECO:0007669"/>
    <property type="project" value="UniProtKB-KW"/>
</dbReference>
<name>A0A4Y8IJT6_9BACI</name>
<evidence type="ECO:0000313" key="6">
    <source>
        <dbReference type="EMBL" id="TFB21077.1"/>
    </source>
</evidence>
<feature type="domain" description="NlpC/P60" evidence="5">
    <location>
        <begin position="176"/>
        <end position="301"/>
    </location>
</feature>
<dbReference type="RefSeq" id="WP_134340218.1">
    <property type="nucleotide sequence ID" value="NZ_SOPW01000009.1"/>
</dbReference>
<dbReference type="PROSITE" id="PS51935">
    <property type="entry name" value="NLPC_P60"/>
    <property type="match status" value="1"/>
</dbReference>
<comment type="caution">
    <text evidence="6">The sequence shown here is derived from an EMBL/GenBank/DDBJ whole genome shotgun (WGS) entry which is preliminary data.</text>
</comment>
<sequence>MTNEMIWIVDVPVATIWTNPEAPRPIDQEGISNPLKIRKWYERLNKTLRLELCDQNLVQSQLLFGEEVFVDKIEGEWAKIFAVQQSSKKDPRGYPGWVPLNQIKQLNSNQWHTDQQVIITSKKAKLTLNHHEWLELSFATILPMIRMTREYVEVQTSKGPGKIATEDIEVYSDLKPRIGIDLTKSGEAFMELPYFWGGMSSFGYDCSGFTYNMHKANGYTIPRDASDQAMNGEDVSLNQLQTGDLLFFAHDNGQGAIHHVGFYYGNGQMLHSPSTGKGIEIITIKGTKYERELCIAKRYYL</sequence>
<dbReference type="EMBL" id="SOPW01000009">
    <property type="protein sequence ID" value="TFB21077.1"/>
    <property type="molecule type" value="Genomic_DNA"/>
</dbReference>
<dbReference type="Gene3D" id="2.30.30.40">
    <property type="entry name" value="SH3 Domains"/>
    <property type="match status" value="1"/>
</dbReference>
<dbReference type="GO" id="GO:0008234">
    <property type="term" value="F:cysteine-type peptidase activity"/>
    <property type="evidence" value="ECO:0007669"/>
    <property type="project" value="UniProtKB-KW"/>
</dbReference>
<dbReference type="Proteomes" id="UP000297975">
    <property type="component" value="Unassembled WGS sequence"/>
</dbReference>
<dbReference type="PANTHER" id="PTHR47053:SF3">
    <property type="entry name" value="GAMMA-D-GLUTAMYL-L-LYSINE DIPEPTIDYL-PEPTIDASE"/>
    <property type="match status" value="1"/>
</dbReference>
<dbReference type="AlphaFoldDB" id="A0A4Y8IJT6"/>
<dbReference type="Pfam" id="PF23795">
    <property type="entry name" value="SH3_YKFC_2nd"/>
    <property type="match status" value="1"/>
</dbReference>
<keyword evidence="3" id="KW-0378">Hydrolase</keyword>
<evidence type="ECO:0000256" key="4">
    <source>
        <dbReference type="ARBA" id="ARBA00022807"/>
    </source>
</evidence>
<gene>
    <name evidence="6" type="ORF">E3U55_09645</name>
</gene>
<organism evidence="6 7">
    <name type="scientific">Filobacillus milosensis</name>
    <dbReference type="NCBI Taxonomy" id="94137"/>
    <lineage>
        <taxon>Bacteria</taxon>
        <taxon>Bacillati</taxon>
        <taxon>Bacillota</taxon>
        <taxon>Bacilli</taxon>
        <taxon>Bacillales</taxon>
        <taxon>Bacillaceae</taxon>
        <taxon>Filobacillus</taxon>
    </lineage>
</organism>
<accession>A0A4Y8IJT6</accession>